<dbReference type="EMBL" id="CP042437">
    <property type="protein sequence ID" value="QEC79902.1"/>
    <property type="molecule type" value="Genomic_DNA"/>
</dbReference>
<dbReference type="KEGG" id="mgk:FSB76_29545"/>
<evidence type="ECO:0000313" key="2">
    <source>
        <dbReference type="Proteomes" id="UP000321362"/>
    </source>
</evidence>
<dbReference type="RefSeq" id="WP_147059945.1">
    <property type="nucleotide sequence ID" value="NZ_CP042437.1"/>
</dbReference>
<proteinExistence type="predicted"/>
<reference evidence="1 2" key="1">
    <citation type="journal article" date="2013" name="J. Microbiol.">
        <title>Mucilaginibacter ginsenosidivorax sp. nov., with ginsenoside converting activity isolated from sediment.</title>
        <authorList>
            <person name="Kim J.K."/>
            <person name="Choi T.E."/>
            <person name="Liu Q.M."/>
            <person name="Park H.Y."/>
            <person name="Yi T.H."/>
            <person name="Yoon M.H."/>
            <person name="Kim S.C."/>
            <person name="Im W.T."/>
        </authorList>
    </citation>
    <scope>NUCLEOTIDE SEQUENCE [LARGE SCALE GENOMIC DNA]</scope>
    <source>
        <strain evidence="1 2">KHI28</strain>
    </source>
</reference>
<evidence type="ECO:0000313" key="1">
    <source>
        <dbReference type="EMBL" id="QEC79902.1"/>
    </source>
</evidence>
<accession>A0A5B8WAW7</accession>
<sequence>MNFAANKYFKILAETDTLILGHEFEYAALINKRSKKEVFYHGFGYGDPCCGLIGPDNNWCAVGGNELVVWTKDGDARIFIEIEISWIEDMRLKSNYEFEFLVDPWSEYGVVWRMNVQTMEMQKIKDFDLRDQPNSEDVRW</sequence>
<dbReference type="Proteomes" id="UP000321362">
    <property type="component" value="Chromosome"/>
</dbReference>
<organism evidence="1 2">
    <name type="scientific">Mucilaginibacter ginsenosidivorax</name>
    <dbReference type="NCBI Taxonomy" id="862126"/>
    <lineage>
        <taxon>Bacteria</taxon>
        <taxon>Pseudomonadati</taxon>
        <taxon>Bacteroidota</taxon>
        <taxon>Sphingobacteriia</taxon>
        <taxon>Sphingobacteriales</taxon>
        <taxon>Sphingobacteriaceae</taxon>
        <taxon>Mucilaginibacter</taxon>
    </lineage>
</organism>
<protein>
    <submittedName>
        <fullName evidence="1">Uncharacterized protein</fullName>
    </submittedName>
</protein>
<gene>
    <name evidence="1" type="ORF">FSB76_29545</name>
</gene>
<keyword evidence="2" id="KW-1185">Reference proteome</keyword>
<dbReference type="AlphaFoldDB" id="A0A5B8WAW7"/>
<dbReference type="OrthoDB" id="1119276at2"/>
<name>A0A5B8WAW7_9SPHI</name>